<dbReference type="InterPro" id="IPR011993">
    <property type="entry name" value="PH-like_dom_sf"/>
</dbReference>
<dbReference type="InterPro" id="IPR000299">
    <property type="entry name" value="FERM_domain"/>
</dbReference>
<dbReference type="SUPFAM" id="SSF50729">
    <property type="entry name" value="PH domain-like"/>
    <property type="match status" value="1"/>
</dbReference>
<dbReference type="GO" id="GO:0031032">
    <property type="term" value="P:actomyosin structure organization"/>
    <property type="evidence" value="ECO:0007669"/>
    <property type="project" value="TreeGrafter"/>
</dbReference>
<dbReference type="PANTHER" id="PTHR23280:SF4">
    <property type="entry name" value="BAND 4.1-LIKE PROTEIN 4A"/>
    <property type="match status" value="1"/>
</dbReference>
<feature type="compositionally biased region" description="Polar residues" evidence="5">
    <location>
        <begin position="387"/>
        <end position="405"/>
    </location>
</feature>
<dbReference type="SUPFAM" id="SSF54236">
    <property type="entry name" value="Ubiquitin-like"/>
    <property type="match status" value="1"/>
</dbReference>
<feature type="compositionally biased region" description="Polar residues" evidence="5">
    <location>
        <begin position="510"/>
        <end position="534"/>
    </location>
</feature>
<dbReference type="InterPro" id="IPR018979">
    <property type="entry name" value="FERM_N"/>
</dbReference>
<dbReference type="OMA" id="PIRPKRH"/>
<feature type="region of interest" description="Disordered" evidence="5">
    <location>
        <begin position="756"/>
        <end position="788"/>
    </location>
</feature>
<feature type="compositionally biased region" description="Basic residues" evidence="5">
    <location>
        <begin position="581"/>
        <end position="599"/>
    </location>
</feature>
<dbReference type="GO" id="GO:0009887">
    <property type="term" value="P:animal organ morphogenesis"/>
    <property type="evidence" value="ECO:0007669"/>
    <property type="project" value="UniProtKB-ARBA"/>
</dbReference>
<dbReference type="FunFam" id="1.20.80.10:FF:000003">
    <property type="entry name" value="Tyrosine-protein phosphatase non-receptor type 4"/>
    <property type="match status" value="1"/>
</dbReference>
<keyword evidence="4" id="KW-0965">Cell junction</keyword>
<comment type="subcellular location">
    <subcellularLocation>
        <location evidence="1">Cell junction</location>
    </subcellularLocation>
    <subcellularLocation>
        <location evidence="2">Cytoplasm</location>
    </subcellularLocation>
</comment>
<dbReference type="InterPro" id="IPR029071">
    <property type="entry name" value="Ubiquitin-like_domsf"/>
</dbReference>
<feature type="region of interest" description="Disordered" evidence="5">
    <location>
        <begin position="383"/>
        <end position="405"/>
    </location>
</feature>
<dbReference type="Gene3D" id="3.10.20.90">
    <property type="entry name" value="Phosphatidylinositol 3-kinase Catalytic Subunit, Chain A, domain 1"/>
    <property type="match status" value="1"/>
</dbReference>
<feature type="region of interest" description="Disordered" evidence="5">
    <location>
        <begin position="470"/>
        <end position="629"/>
    </location>
</feature>
<feature type="compositionally biased region" description="Low complexity" evidence="5">
    <location>
        <begin position="661"/>
        <end position="674"/>
    </location>
</feature>
<dbReference type="GO" id="GO:0005737">
    <property type="term" value="C:cytoplasm"/>
    <property type="evidence" value="ECO:0007669"/>
    <property type="project" value="UniProtKB-SubCell"/>
</dbReference>
<accession>A0A336MXI4</accession>
<dbReference type="GO" id="GO:0005856">
    <property type="term" value="C:cytoskeleton"/>
    <property type="evidence" value="ECO:0007669"/>
    <property type="project" value="TreeGrafter"/>
</dbReference>
<evidence type="ECO:0000256" key="4">
    <source>
        <dbReference type="ARBA" id="ARBA00022949"/>
    </source>
</evidence>
<feature type="compositionally biased region" description="Basic residues" evidence="5">
    <location>
        <begin position="559"/>
        <end position="568"/>
    </location>
</feature>
<dbReference type="GO" id="GO:0070161">
    <property type="term" value="C:anchoring junction"/>
    <property type="evidence" value="ECO:0007669"/>
    <property type="project" value="UniProtKB-SubCell"/>
</dbReference>
<dbReference type="SMART" id="SM00295">
    <property type="entry name" value="B41"/>
    <property type="match status" value="1"/>
</dbReference>
<feature type="compositionally biased region" description="Low complexity" evidence="5">
    <location>
        <begin position="1069"/>
        <end position="1104"/>
    </location>
</feature>
<dbReference type="InterPro" id="IPR018980">
    <property type="entry name" value="FERM_PH-like_C"/>
</dbReference>
<evidence type="ECO:0000256" key="1">
    <source>
        <dbReference type="ARBA" id="ARBA00004282"/>
    </source>
</evidence>
<dbReference type="CDD" id="cd13186">
    <property type="entry name" value="FERM_C_NBL4_NBL5"/>
    <property type="match status" value="1"/>
</dbReference>
<dbReference type="AlphaFoldDB" id="A0A336MXI4"/>
<feature type="compositionally biased region" description="Polar residues" evidence="5">
    <location>
        <begin position="1052"/>
        <end position="1068"/>
    </location>
</feature>
<feature type="compositionally biased region" description="Polar residues" evidence="5">
    <location>
        <begin position="849"/>
        <end position="862"/>
    </location>
</feature>
<evidence type="ECO:0000259" key="6">
    <source>
        <dbReference type="PROSITE" id="PS50057"/>
    </source>
</evidence>
<reference evidence="7" key="1">
    <citation type="submission" date="2018-07" db="EMBL/GenBank/DDBJ databases">
        <authorList>
            <person name="Quirk P.G."/>
            <person name="Krulwich T.A."/>
        </authorList>
    </citation>
    <scope>NUCLEOTIDE SEQUENCE</scope>
</reference>
<evidence type="ECO:0000256" key="2">
    <source>
        <dbReference type="ARBA" id="ARBA00004496"/>
    </source>
</evidence>
<proteinExistence type="predicted"/>
<dbReference type="FunFam" id="2.30.29.30:FF:000002">
    <property type="entry name" value="Band 4.1-like protein 5 isoform 1"/>
    <property type="match status" value="1"/>
</dbReference>
<dbReference type="PANTHER" id="PTHR23280">
    <property type="entry name" value="4.1 G PROTEIN"/>
    <property type="match status" value="1"/>
</dbReference>
<dbReference type="PRINTS" id="PR00935">
    <property type="entry name" value="BAND41"/>
</dbReference>
<dbReference type="Pfam" id="PF09379">
    <property type="entry name" value="FERM_N"/>
    <property type="match status" value="1"/>
</dbReference>
<feature type="region of interest" description="Disordered" evidence="5">
    <location>
        <begin position="1014"/>
        <end position="1104"/>
    </location>
</feature>
<feature type="compositionally biased region" description="Polar residues" evidence="5">
    <location>
        <begin position="759"/>
        <end position="773"/>
    </location>
</feature>
<dbReference type="EMBL" id="UFQT01003579">
    <property type="protein sequence ID" value="SSX35122.1"/>
    <property type="molecule type" value="Genomic_DNA"/>
</dbReference>
<dbReference type="SMART" id="SM01196">
    <property type="entry name" value="FERM_C"/>
    <property type="match status" value="1"/>
</dbReference>
<dbReference type="InterPro" id="IPR019749">
    <property type="entry name" value="Band_41_domain"/>
</dbReference>
<evidence type="ECO:0000313" key="7">
    <source>
        <dbReference type="EMBL" id="SSX35122.1"/>
    </source>
</evidence>
<feature type="region of interest" description="Disordered" evidence="5">
    <location>
        <begin position="811"/>
        <end position="918"/>
    </location>
</feature>
<evidence type="ECO:0000256" key="5">
    <source>
        <dbReference type="SAM" id="MobiDB-lite"/>
    </source>
</evidence>
<keyword evidence="3" id="KW-0963">Cytoplasm</keyword>
<evidence type="ECO:0000256" key="3">
    <source>
        <dbReference type="ARBA" id="ARBA00022490"/>
    </source>
</evidence>
<gene>
    <name evidence="7" type="primary">CSON009122</name>
</gene>
<dbReference type="PROSITE" id="PS50057">
    <property type="entry name" value="FERM_3"/>
    <property type="match status" value="1"/>
</dbReference>
<feature type="domain" description="FERM" evidence="6">
    <location>
        <begin position="70"/>
        <end position="351"/>
    </location>
</feature>
<dbReference type="Pfam" id="PF09380">
    <property type="entry name" value="FERM_C"/>
    <property type="match status" value="1"/>
</dbReference>
<organism evidence="7">
    <name type="scientific">Culicoides sonorensis</name>
    <name type="common">Biting midge</name>
    <dbReference type="NCBI Taxonomy" id="179676"/>
    <lineage>
        <taxon>Eukaryota</taxon>
        <taxon>Metazoa</taxon>
        <taxon>Ecdysozoa</taxon>
        <taxon>Arthropoda</taxon>
        <taxon>Hexapoda</taxon>
        <taxon>Insecta</taxon>
        <taxon>Pterygota</taxon>
        <taxon>Neoptera</taxon>
        <taxon>Endopterygota</taxon>
        <taxon>Diptera</taxon>
        <taxon>Nematocera</taxon>
        <taxon>Chironomoidea</taxon>
        <taxon>Ceratopogonidae</taxon>
        <taxon>Ceratopogoninae</taxon>
        <taxon>Culicoides</taxon>
        <taxon>Monoculicoides</taxon>
    </lineage>
</organism>
<dbReference type="SUPFAM" id="SSF47031">
    <property type="entry name" value="Second domain of FERM"/>
    <property type="match status" value="1"/>
</dbReference>
<dbReference type="GO" id="GO:0071944">
    <property type="term" value="C:cell periphery"/>
    <property type="evidence" value="ECO:0007669"/>
    <property type="project" value="UniProtKB-ARBA"/>
</dbReference>
<protein>
    <submittedName>
        <fullName evidence="7">CSON009122 protein</fullName>
    </submittedName>
</protein>
<feature type="region of interest" description="Disordered" evidence="5">
    <location>
        <begin position="659"/>
        <end position="693"/>
    </location>
</feature>
<dbReference type="InterPro" id="IPR019748">
    <property type="entry name" value="FERM_central"/>
</dbReference>
<feature type="compositionally biased region" description="Low complexity" evidence="5">
    <location>
        <begin position="863"/>
        <end position="876"/>
    </location>
</feature>
<dbReference type="CDD" id="cd14473">
    <property type="entry name" value="FERM_B-lobe"/>
    <property type="match status" value="1"/>
</dbReference>
<dbReference type="VEuPathDB" id="VectorBase:CSON009122"/>
<name>A0A336MXI4_CULSO</name>
<feature type="compositionally biased region" description="Polar residues" evidence="5">
    <location>
        <begin position="470"/>
        <end position="481"/>
    </location>
</feature>
<dbReference type="Pfam" id="PF00373">
    <property type="entry name" value="FERM_M"/>
    <property type="match status" value="1"/>
</dbReference>
<feature type="compositionally biased region" description="Low complexity" evidence="5">
    <location>
        <begin position="904"/>
        <end position="915"/>
    </location>
</feature>
<dbReference type="GO" id="GO:0030182">
    <property type="term" value="P:neuron differentiation"/>
    <property type="evidence" value="ECO:0007669"/>
    <property type="project" value="UniProtKB-ARBA"/>
</dbReference>
<dbReference type="InterPro" id="IPR014352">
    <property type="entry name" value="FERM/acyl-CoA-bd_prot_sf"/>
</dbReference>
<sequence length="1167" mass="130919">MVKNNNSQGEPLTFKQKISRVVGLIATKAAKRSVEKGISFQAISSVVLPILGDALNTLKDYGISLENLDVDDFIEHLPSSDRTISKKDDLPAQALLDVVFARLNLIETCYFGLRYVDQNGQTHWLDPNTRLSRQLKSSKETFELYFGVKFYAADPCKLLEEITRYQLYLQVKQDILQGRLPVSFELAAELGAYVVQSELGDYDSRKHIYGYVSEFRFIANQTRDLEHRICDLHQKLRGMSPSQCELSYLDKVKWHDMYGVDLHPVLGEDSVEYFLGLTPSGIVVLRNKTTVAHYFWPRIAKVYYKGRYFMLRVCDKNNEVSTYGFETPKKSACKHLWKCCMEHHAFFRLVRVPPSASSNGNTLPPNSNGDLFTIGSRFRSSAKNEKSLQNFTSPPHQKSSNTLNNSYRIQPNFVRVPSRRQPRRIVNSEPLSEEKRLEIVRRSMNEVKNISIPQPVETYESPYRSTCSIPAALNNNNTTGRAKSYKAPDSPQSSKSVPWMRSHQRGLFGINSSPKSVRSATSRMSNGVVNGTSSRNRDGSQRRRSSSVESHSSNDSRSGKKNRRRHRRISDNESEFSGRSGRSHNSHRKHRRHRSRSRRSGSENESRRRSSSNHSNRSHQSDVKASSTASLELIDSGDQWLEAQRKQGGVNGVVHQAAVVKSSTATKKSGSSDTSSKRKHRKHNRSPSDRTKMWSSELARHLQFDLVETSGMTEDQLREIPYTVVETHQSVKKPTTSSLKVNKTSKIHNIGVDRIRNYPNEQPSNNRINSGVNGSIRSESTISSSKDYDRNSGLIRMMSSLSMGDFISPSGSSISPVDSNGLRVSHEHTDSGLGADQDYAYSSERSSDSAKYTNKSSGASVASITTHSKSSHMSSIKSHHTVSSNSSHRQMKPPVCPNRHQTTNSNNSHNNSNKNALPAVHNSASYSLINNASSSSSSFNNSLHNNSQFKNNHYTFSLNRLSRYNNQLNTNSSNNNYTVGGGGGFNNFNSTNFLDALPYHNPAACYHTTSSTLNTSDVRPRGTKSDIGVRISSISSQNTRRRHHHSNRSYHKFSSSNTTPNINEYATITNFNNNNNTLPSPNNNNSSSSTSTTQFPSTTPQGSTIDYLENYKTASMQYYNSLSSSSRNHAGPLVYLDEKITTENKNGNYNYAVPVNVSNEKDIWHEN</sequence>
<dbReference type="InterPro" id="IPR035963">
    <property type="entry name" value="FERM_2"/>
</dbReference>
<dbReference type="Gene3D" id="1.20.80.10">
    <property type="match status" value="1"/>
</dbReference>
<feature type="compositionally biased region" description="Basic residues" evidence="5">
    <location>
        <begin position="1039"/>
        <end position="1051"/>
    </location>
</feature>
<dbReference type="Gene3D" id="2.30.29.30">
    <property type="entry name" value="Pleckstrin-homology domain (PH domain)/Phosphotyrosine-binding domain (PTB)"/>
    <property type="match status" value="1"/>
</dbReference>
<feature type="compositionally biased region" description="Low complexity" evidence="5">
    <location>
        <begin position="775"/>
        <end position="785"/>
    </location>
</feature>
<dbReference type="GO" id="GO:0016020">
    <property type="term" value="C:membrane"/>
    <property type="evidence" value="ECO:0007669"/>
    <property type="project" value="UniProtKB-ARBA"/>
</dbReference>